<dbReference type="EMBL" id="CP159534">
    <property type="protein sequence ID" value="XCJ71859.1"/>
    <property type="molecule type" value="Genomic_DNA"/>
</dbReference>
<evidence type="ECO:0000313" key="2">
    <source>
        <dbReference type="EMBL" id="XCJ71859.1"/>
    </source>
</evidence>
<name>A0AAU8IUF7_9ACTN</name>
<reference evidence="2" key="1">
    <citation type="submission" date="2024-06" db="EMBL/GenBank/DDBJ databases">
        <title>Streptomyces sp. strain HUAS MG91 genome sequences.</title>
        <authorList>
            <person name="Mo P."/>
        </authorList>
    </citation>
    <scope>NUCLEOTIDE SEQUENCE</scope>
    <source>
        <strain evidence="2">HUAS MG91</strain>
    </source>
</reference>
<organism evidence="2">
    <name type="scientific">Streptomyces tabacisoli</name>
    <dbReference type="NCBI Taxonomy" id="3156398"/>
    <lineage>
        <taxon>Bacteria</taxon>
        <taxon>Bacillati</taxon>
        <taxon>Actinomycetota</taxon>
        <taxon>Actinomycetes</taxon>
        <taxon>Kitasatosporales</taxon>
        <taxon>Streptomycetaceae</taxon>
        <taxon>Streptomyces</taxon>
    </lineage>
</organism>
<keyword evidence="1" id="KW-1133">Transmembrane helix</keyword>
<feature type="transmembrane region" description="Helical" evidence="1">
    <location>
        <begin position="91"/>
        <end position="110"/>
    </location>
</feature>
<dbReference type="KEGG" id="stac:ABII15_18620"/>
<feature type="transmembrane region" description="Helical" evidence="1">
    <location>
        <begin position="52"/>
        <end position="71"/>
    </location>
</feature>
<sequence>MSTDTATRTQAQAHAQDRARAAVDFRGLPAWYFPIAGCFAGIFDVARAYPTAYGVIPVLIVLNLVLSLTVLKTRMRLMKALWKNKRTRLLALGLVAVRFAVHALLGAAGLAVGTAVGGVTVGIVTAALGTAMAYGDQWLILRTLRAQS</sequence>
<protein>
    <submittedName>
        <fullName evidence="2">Uncharacterized protein</fullName>
    </submittedName>
</protein>
<dbReference type="RefSeq" id="WP_353943460.1">
    <property type="nucleotide sequence ID" value="NZ_CP159534.1"/>
</dbReference>
<keyword evidence="1" id="KW-0472">Membrane</keyword>
<accession>A0AAU8IUF7</accession>
<feature type="transmembrane region" description="Helical" evidence="1">
    <location>
        <begin position="28"/>
        <end position="46"/>
    </location>
</feature>
<feature type="transmembrane region" description="Helical" evidence="1">
    <location>
        <begin position="116"/>
        <end position="135"/>
    </location>
</feature>
<evidence type="ECO:0000256" key="1">
    <source>
        <dbReference type="SAM" id="Phobius"/>
    </source>
</evidence>
<gene>
    <name evidence="2" type="ORF">ABII15_18620</name>
</gene>
<keyword evidence="1" id="KW-0812">Transmembrane</keyword>
<proteinExistence type="predicted"/>
<dbReference type="AlphaFoldDB" id="A0AAU8IUF7"/>